<feature type="compositionally biased region" description="Low complexity" evidence="4">
    <location>
        <begin position="1679"/>
        <end position="1699"/>
    </location>
</feature>
<feature type="compositionally biased region" description="Polar residues" evidence="4">
    <location>
        <begin position="1274"/>
        <end position="1295"/>
    </location>
</feature>
<feature type="region of interest" description="Disordered" evidence="4">
    <location>
        <begin position="1209"/>
        <end position="1309"/>
    </location>
</feature>
<feature type="region of interest" description="Disordered" evidence="4">
    <location>
        <begin position="1925"/>
        <end position="1949"/>
    </location>
</feature>
<dbReference type="GO" id="GO:0005737">
    <property type="term" value="C:cytoplasm"/>
    <property type="evidence" value="ECO:0007669"/>
    <property type="project" value="UniProtKB-ARBA"/>
</dbReference>
<feature type="compositionally biased region" description="Low complexity" evidence="4">
    <location>
        <begin position="2023"/>
        <end position="2034"/>
    </location>
</feature>
<reference evidence="5 6" key="1">
    <citation type="journal article" date="2023" name="Sci. Data">
        <title>Genome assembly of the Korean intertidal mud-creeper Batillaria attramentaria.</title>
        <authorList>
            <person name="Patra A.K."/>
            <person name="Ho P.T."/>
            <person name="Jun S."/>
            <person name="Lee S.J."/>
            <person name="Kim Y."/>
            <person name="Won Y.J."/>
        </authorList>
    </citation>
    <scope>NUCLEOTIDE SEQUENCE [LARGE SCALE GENOMIC DNA]</scope>
    <source>
        <strain evidence="5">Wonlab-2016</strain>
    </source>
</reference>
<organism evidence="5 6">
    <name type="scientific">Batillaria attramentaria</name>
    <dbReference type="NCBI Taxonomy" id="370345"/>
    <lineage>
        <taxon>Eukaryota</taxon>
        <taxon>Metazoa</taxon>
        <taxon>Spiralia</taxon>
        <taxon>Lophotrochozoa</taxon>
        <taxon>Mollusca</taxon>
        <taxon>Gastropoda</taxon>
        <taxon>Caenogastropoda</taxon>
        <taxon>Sorbeoconcha</taxon>
        <taxon>Cerithioidea</taxon>
        <taxon>Batillariidae</taxon>
        <taxon>Batillaria</taxon>
    </lineage>
</organism>
<feature type="compositionally biased region" description="Low complexity" evidence="4">
    <location>
        <begin position="2084"/>
        <end position="2098"/>
    </location>
</feature>
<feature type="compositionally biased region" description="Acidic residues" evidence="4">
    <location>
        <begin position="61"/>
        <end position="74"/>
    </location>
</feature>
<evidence type="ECO:0000256" key="3">
    <source>
        <dbReference type="PROSITE-ProRule" id="PRU00259"/>
    </source>
</evidence>
<feature type="compositionally biased region" description="Basic and acidic residues" evidence="4">
    <location>
        <begin position="1259"/>
        <end position="1273"/>
    </location>
</feature>
<dbReference type="PANTHER" id="PTHR12607">
    <property type="entry name" value="ADENOMATOUS POLYPOSIS COLI PROTEIN FAMILY"/>
    <property type="match status" value="1"/>
</dbReference>
<dbReference type="PROSITE" id="PS50176">
    <property type="entry name" value="ARM_REPEAT"/>
    <property type="match status" value="2"/>
</dbReference>
<feature type="region of interest" description="Disordered" evidence="4">
    <location>
        <begin position="960"/>
        <end position="997"/>
    </location>
</feature>
<sequence>MSQRKESPEFGAETKAGEGDAFSEGGGDDDESLEDTADEDGEGEKEDESESDDNIVCFGLGEDDSDEVAEDETDGLSLPDGPYGQNAVTSTGDNSLCDANDDSYEDDDERGAWGEKGASAAGSPGNATMTGADNRAIYALMQELDQERSSLMKEIETEEQHRKWFYKQLELITKKLETLPLTDTYNLQTDMARRQLEYEAQQVRGAMTDKLGSTEQSSQRQEARLKRIRNIETEMMQLQHQHHQTQQQHRMLVTDGDRGGRDVGTSTTLTKSMFTLVPGKENGGYACDRVITKGADGRPRATVAVQTADVALTQQQQPVEGHALGGLAAGMPMTADVSAAMYHGAWPIQKDMSLRSSIGGVGDLGSVMSFTSTNTASSGHSSLSSKQQPQQLGTKVEMVYSLLSMLGTHDKDDMSRTLLAMSSSQDSCIAMRQSGCLPLLIQLLHGSDKDSGLLGNTRGSSAARARASLALHNIVHSNPDDKRGRREARTLRLLEQIRAHCDQQRGENAEEDEEEGAEAKGSDIDHHPGPAIAALMKLSFDEDYRHAICTLGGLQAIAELLEVDHMVQGNTTEQYSMTVRRYACMSLTNLTFGDGKNKALLCSMRPAMEALVAQLRSPNEDLCQGAASVLRNLSWRADLASKKTLREVGAVTTLMEASMNVKKETTLKSILSALWNLSSHCSENKAEICAVKGALEFLVGLLTFKSQGKTHAIVENGGGILRNVSSQIAVREDYRRILRKKGCLQTLLTQLRSTSLTIVSNACGTLWNLSARCTEDQQLLRELGAVSMLRNLVHSKHRMIAMGSSAALRNLLSSAGPGKGLDCDRGPNSNRPTLSARKQRALEEELDHNLAETCENVESPRDSPTDTQKSDSDTRRFVYPYDASHARSDDDPRRALHRRQVVTRCGSSDAVEGRIRSPQRVPRASSQDSVTSTHSDISHDRARVQNMLAKSSHLLHRRQSNSLERKKEQAGVLHRVSSDNSCSSVADRHQKGADASLRSGQPSRILKYMQEVAMLAGVDSDSNSQPQELQLNKSHSSGTGGVNLNYDRGGDSDGSEEPVNYSLKYQDTNPNMYPEPSILGASVNASAAYSHRGGSDTGAMRMTNPHAAQFPANGRGVPGIRINNYPISAQFSAYAETDLDSFDDQPTDFSLRYAEEHSDDQDQPVNYSMRFRNDPDPHCVECKYEEARRTNDRLDQSTNDDQVLTFCTEGTPFLSNAPSLTDLTGKQEKEDGEKGEGDTKDDDDDGGDEIHNYSAQYGESEHTGGHSSCDRHTGSTVRPVSAAQLRSNGASQQSVVPIPSSFHSADDDNIPADQMKTYCEEGTPVCFSRVSSLSSLHSNEARDHQDQGRPVMLQSIEETEKSDGMSTSVIENKNVGMKTALVDRDQRRNRSDVEKEVKTVTFDENRQVEETPLMFSRCSSLGSLSSFDTQSVHSSVVSEYSRRASEVVSPSELPDSPSETMPPSPTRVQSPPMKSFKPIAPGVEGADRFKGHNPESEKPVWQSGPAENSAAKTTTELLDMFRQCSLEKKKGEAVSVSGKSEVPVVYADEGTPPVFSETSSLSALTLEMEGGGKTNADKDETAGDDSFCKVDELDSADVTVCENRTLTQAVDDKDSSMSEVSEGEEEILAQCIQKAMPVPSSTNRKLRKSSSDNTIKKKSNLPKPEANPAPSKSRLPTKVGPTSSTPVSKSSKPMPSKIGKLSKPADTGNKKTSPAAGSRQTNNATKPPRPAQSKQCQGQSQRPIATHTVPRDDDYAPDTLQTFATEGTPLNFSAATSLSDLSVMTSNEPVTVVKASPPTLKSPPSADDARSDNSSLCEETEQQLLTEMIQSAMPKSRASRKLEMERTAEGAERKVAAKPAAKGAGNWRKDDGRRTAPVTHPKASPPNATADTLKTYATEGTPNNFSAATSLSDLTIDSIDDFAERSGKLSNPRSPSKCSTNQQSASEGHTAVMATAATSEDAVFPGGALDSPRVYGMEGTPITFSRNDSLSSLDMLDDKDEGKSSHLPQGHAMHASERHVIGQSSEESSVVSEKQQVRPSVKDEMKKFAVEDTPVSFSRNSSLSSLASGGRAREPQPEDEPQISRTSSFSSNSTESASFDPTPSEQALLDQCISAAMPKRRPQRGPSVMKHMTKTEMLLARRRQSYLNNYKNEEEGVGEEESSKRGCMVTTV</sequence>
<feature type="compositionally biased region" description="Polar residues" evidence="4">
    <location>
        <begin position="1928"/>
        <end position="1947"/>
    </location>
</feature>
<feature type="compositionally biased region" description="Basic and acidic residues" evidence="4">
    <location>
        <begin position="1485"/>
        <end position="1498"/>
    </location>
</feature>
<evidence type="ECO:0000313" key="6">
    <source>
        <dbReference type="Proteomes" id="UP001519460"/>
    </source>
</evidence>
<feature type="region of interest" description="Disordered" evidence="4">
    <location>
        <begin position="818"/>
        <end position="838"/>
    </location>
</feature>
<dbReference type="InterPro" id="IPR041257">
    <property type="entry name" value="APC_rep"/>
</dbReference>
<feature type="repeat" description="ARM" evidence="3">
    <location>
        <begin position="742"/>
        <end position="784"/>
    </location>
</feature>
<dbReference type="GO" id="GO:0016055">
    <property type="term" value="P:Wnt signaling pathway"/>
    <property type="evidence" value="ECO:0007669"/>
    <property type="project" value="UniProtKB-KW"/>
</dbReference>
<dbReference type="SMART" id="SM00185">
    <property type="entry name" value="ARM"/>
    <property type="match status" value="7"/>
</dbReference>
<dbReference type="FunFam" id="1.25.10.10:FF:000305">
    <property type="entry name" value="Adenomatous polyposis coli"/>
    <property type="match status" value="1"/>
</dbReference>
<feature type="region of interest" description="Disordered" evidence="4">
    <location>
        <begin position="1606"/>
        <end position="1759"/>
    </location>
</feature>
<feature type="compositionally biased region" description="Basic and acidic residues" evidence="4">
    <location>
        <begin position="1225"/>
        <end position="1238"/>
    </location>
</feature>
<evidence type="ECO:0000313" key="5">
    <source>
        <dbReference type="EMBL" id="KAK7474645.1"/>
    </source>
</evidence>
<dbReference type="InterPro" id="IPR000225">
    <property type="entry name" value="Armadillo"/>
</dbReference>
<feature type="region of interest" description="Disordered" evidence="4">
    <location>
        <begin position="1439"/>
        <end position="1509"/>
    </location>
</feature>
<feature type="compositionally biased region" description="Acidic residues" evidence="4">
    <location>
        <begin position="26"/>
        <end position="53"/>
    </location>
</feature>
<gene>
    <name evidence="5" type="ORF">BaRGS_00034124</name>
</gene>
<dbReference type="Pfam" id="PF00514">
    <property type="entry name" value="Arm"/>
    <property type="match status" value="1"/>
</dbReference>
<dbReference type="Pfam" id="PF18797">
    <property type="entry name" value="APC_rep"/>
    <property type="match status" value="1"/>
</dbReference>
<dbReference type="InterPro" id="IPR016024">
    <property type="entry name" value="ARM-type_fold"/>
</dbReference>
<dbReference type="Proteomes" id="UP001519460">
    <property type="component" value="Unassembled WGS sequence"/>
</dbReference>
<feature type="compositionally biased region" description="Low complexity" evidence="4">
    <location>
        <begin position="2056"/>
        <end position="2070"/>
    </location>
</feature>
<feature type="compositionally biased region" description="Basic and acidic residues" evidence="4">
    <location>
        <begin position="858"/>
        <end position="876"/>
    </location>
</feature>
<feature type="region of interest" description="Disordered" evidence="4">
    <location>
        <begin position="500"/>
        <end position="528"/>
    </location>
</feature>
<feature type="compositionally biased region" description="Acidic residues" evidence="4">
    <location>
        <begin position="99"/>
        <end position="109"/>
    </location>
</feature>
<dbReference type="InterPro" id="IPR026831">
    <property type="entry name" value="APC_dom"/>
</dbReference>
<feature type="region of interest" description="Disordered" evidence="4">
    <location>
        <begin position="1830"/>
        <end position="1890"/>
    </location>
</feature>
<dbReference type="PANTHER" id="PTHR12607:SF12">
    <property type="entry name" value="APC-LIKE, ISOFORM A-RELATED"/>
    <property type="match status" value="1"/>
</dbReference>
<dbReference type="Pfam" id="PF05972">
    <property type="entry name" value="APC_15aa"/>
    <property type="match status" value="1"/>
</dbReference>
<feature type="compositionally biased region" description="Basic and acidic residues" evidence="4">
    <location>
        <begin position="1575"/>
        <end position="1586"/>
    </location>
</feature>
<name>A0ABD0JIU6_9CAEN</name>
<feature type="compositionally biased region" description="Polar residues" evidence="4">
    <location>
        <begin position="924"/>
        <end position="935"/>
    </location>
</feature>
<dbReference type="Pfam" id="PF05923">
    <property type="entry name" value="APC_r"/>
    <property type="match status" value="6"/>
</dbReference>
<feature type="compositionally biased region" description="Basic and acidic residues" evidence="4">
    <location>
        <begin position="1840"/>
        <end position="1855"/>
    </location>
</feature>
<evidence type="ECO:0008006" key="7">
    <source>
        <dbReference type="Google" id="ProtNLM"/>
    </source>
</evidence>
<feature type="region of interest" description="Disordered" evidence="4">
    <location>
        <begin position="2150"/>
        <end position="2172"/>
    </location>
</feature>
<evidence type="ECO:0000256" key="4">
    <source>
        <dbReference type="SAM" id="MobiDB-lite"/>
    </source>
</evidence>
<dbReference type="GO" id="GO:0071944">
    <property type="term" value="C:cell periphery"/>
    <property type="evidence" value="ECO:0007669"/>
    <property type="project" value="UniProtKB-ARBA"/>
</dbReference>
<feature type="compositionally biased region" description="Polar residues" evidence="4">
    <location>
        <begin position="1732"/>
        <end position="1743"/>
    </location>
</feature>
<dbReference type="InterPro" id="IPR009240">
    <property type="entry name" value="APC_15aa_rpt"/>
</dbReference>
<dbReference type="EMBL" id="JACVVK020000430">
    <property type="protein sequence ID" value="KAK7474645.1"/>
    <property type="molecule type" value="Genomic_DNA"/>
</dbReference>
<feature type="region of interest" description="Disordered" evidence="4">
    <location>
        <begin position="1019"/>
        <end position="1058"/>
    </location>
</feature>
<dbReference type="Pfam" id="PF11414">
    <property type="entry name" value="Suppressor_APC"/>
    <property type="match status" value="1"/>
</dbReference>
<dbReference type="SUPFAM" id="SSF82931">
    <property type="entry name" value="Tumor suppressor gene product Apc"/>
    <property type="match status" value="1"/>
</dbReference>
<dbReference type="Gene3D" id="1.25.10.10">
    <property type="entry name" value="Leucine-rich Repeat Variant"/>
    <property type="match status" value="1"/>
</dbReference>
<feature type="compositionally biased region" description="Basic and acidic residues" evidence="4">
    <location>
        <begin position="517"/>
        <end position="528"/>
    </location>
</feature>
<feature type="region of interest" description="Disordered" evidence="4">
    <location>
        <begin position="1567"/>
        <end position="1586"/>
    </location>
</feature>
<feature type="region of interest" description="Disordered" evidence="4">
    <location>
        <begin position="1979"/>
        <end position="2107"/>
    </location>
</feature>
<feature type="compositionally biased region" description="Basic and acidic residues" evidence="4">
    <location>
        <begin position="884"/>
        <end position="894"/>
    </location>
</feature>
<evidence type="ECO:0000256" key="2">
    <source>
        <dbReference type="ARBA" id="ARBA00022687"/>
    </source>
</evidence>
<comment type="caution">
    <text evidence="5">The sequence shown here is derived from an EMBL/GenBank/DDBJ whole genome shotgun (WGS) entry which is preliminary data.</text>
</comment>
<dbReference type="InterPro" id="IPR026818">
    <property type="entry name" value="Apc_fam"/>
</dbReference>
<dbReference type="Gene3D" id="1.10.287.450">
    <property type="entry name" value="Helix hairpin bin"/>
    <property type="match status" value="1"/>
</dbReference>
<keyword evidence="6" id="KW-1185">Reference proteome</keyword>
<feature type="repeat" description="ARM" evidence="3">
    <location>
        <begin position="606"/>
        <end position="634"/>
    </location>
</feature>
<evidence type="ECO:0000256" key="1">
    <source>
        <dbReference type="ARBA" id="ARBA00009051"/>
    </source>
</evidence>
<feature type="region of interest" description="Disordered" evidence="4">
    <location>
        <begin position="852"/>
        <end position="938"/>
    </location>
</feature>
<feature type="compositionally biased region" description="Polar residues" evidence="4">
    <location>
        <begin position="1213"/>
        <end position="1224"/>
    </location>
</feature>
<protein>
    <recommendedName>
        <fullName evidence="7">Adenomatous polyposis coli protein</fullName>
    </recommendedName>
</protein>
<keyword evidence="2" id="KW-0879">Wnt signaling pathway</keyword>
<comment type="similarity">
    <text evidence="1">Belongs to the adenomatous polyposis coli (APC) family.</text>
</comment>
<proteinExistence type="inferred from homology"/>
<dbReference type="InterPro" id="IPR009223">
    <property type="entry name" value="APC_rpt"/>
</dbReference>
<dbReference type="SUPFAM" id="SSF48371">
    <property type="entry name" value="ARM repeat"/>
    <property type="match status" value="1"/>
</dbReference>
<feature type="compositionally biased region" description="Polar residues" evidence="4">
    <location>
        <begin position="1020"/>
        <end position="1037"/>
    </location>
</feature>
<dbReference type="InterPro" id="IPR011989">
    <property type="entry name" value="ARM-like"/>
</dbReference>
<feature type="compositionally biased region" description="Basic and acidic residues" evidence="4">
    <location>
        <begin position="2040"/>
        <end position="2050"/>
    </location>
</feature>
<feature type="region of interest" description="Disordered" evidence="4">
    <location>
        <begin position="1"/>
        <end position="127"/>
    </location>
</feature>
<feature type="region of interest" description="Disordered" evidence="4">
    <location>
        <begin position="1794"/>
        <end position="1818"/>
    </location>
</feature>
<accession>A0ABD0JIU6</accession>